<dbReference type="CDD" id="cd00338">
    <property type="entry name" value="Ser_Recombinase"/>
    <property type="match status" value="1"/>
</dbReference>
<dbReference type="PROSITE" id="PS00397">
    <property type="entry name" value="RECOMBINASES_1"/>
    <property type="match status" value="1"/>
</dbReference>
<dbReference type="SUPFAM" id="SSF53041">
    <property type="entry name" value="Resolvase-like"/>
    <property type="match status" value="1"/>
</dbReference>
<protein>
    <submittedName>
        <fullName evidence="10">Recombinase family protein</fullName>
    </submittedName>
</protein>
<dbReference type="Pfam" id="PF00239">
    <property type="entry name" value="Resolvase"/>
    <property type="match status" value="1"/>
</dbReference>
<dbReference type="Gene3D" id="3.40.50.1390">
    <property type="entry name" value="Resolvase, N-terminal catalytic domain"/>
    <property type="match status" value="1"/>
</dbReference>
<evidence type="ECO:0000259" key="8">
    <source>
        <dbReference type="PROSITE" id="PS51736"/>
    </source>
</evidence>
<dbReference type="PROSITE" id="PS51737">
    <property type="entry name" value="RECOMBINASE_DNA_BIND"/>
    <property type="match status" value="1"/>
</dbReference>
<dbReference type="Pfam" id="PF07508">
    <property type="entry name" value="Recombinase"/>
    <property type="match status" value="1"/>
</dbReference>
<comment type="caution">
    <text evidence="10">The sequence shown here is derived from an EMBL/GenBank/DDBJ whole genome shotgun (WGS) entry which is preliminary data.</text>
</comment>
<dbReference type="GO" id="GO:0015074">
    <property type="term" value="P:DNA integration"/>
    <property type="evidence" value="ECO:0007669"/>
    <property type="project" value="UniProtKB-KW"/>
</dbReference>
<dbReference type="AlphaFoldDB" id="A0A558A910"/>
<accession>A0A558A910</accession>
<evidence type="ECO:0000256" key="3">
    <source>
        <dbReference type="ARBA" id="ARBA00023172"/>
    </source>
</evidence>
<feature type="active site" description="O-(5'-phospho-DNA)-serine intermediate" evidence="4 5">
    <location>
        <position position="57"/>
    </location>
</feature>
<evidence type="ECO:0000256" key="4">
    <source>
        <dbReference type="PIRSR" id="PIRSR606118-50"/>
    </source>
</evidence>
<dbReference type="Gene3D" id="3.90.1750.20">
    <property type="entry name" value="Putative Large Serine Recombinase, Chain B, Domain 2"/>
    <property type="match status" value="1"/>
</dbReference>
<feature type="compositionally biased region" description="Polar residues" evidence="7">
    <location>
        <begin position="552"/>
        <end position="568"/>
    </location>
</feature>
<name>A0A558A910_9PSEU</name>
<feature type="compositionally biased region" description="Polar residues" evidence="7">
    <location>
        <begin position="10"/>
        <end position="22"/>
    </location>
</feature>
<dbReference type="InterPro" id="IPR050639">
    <property type="entry name" value="SSR_resolvase"/>
</dbReference>
<dbReference type="Pfam" id="PF13408">
    <property type="entry name" value="Zn_ribbon_recom"/>
    <property type="match status" value="1"/>
</dbReference>
<dbReference type="PANTHER" id="PTHR30461:SF23">
    <property type="entry name" value="DNA RECOMBINASE-RELATED"/>
    <property type="match status" value="1"/>
</dbReference>
<dbReference type="GO" id="GO:0003677">
    <property type="term" value="F:DNA binding"/>
    <property type="evidence" value="ECO:0007669"/>
    <property type="project" value="UniProtKB-KW"/>
</dbReference>
<evidence type="ECO:0000256" key="5">
    <source>
        <dbReference type="PROSITE-ProRule" id="PRU10137"/>
    </source>
</evidence>
<evidence type="ECO:0000256" key="6">
    <source>
        <dbReference type="SAM" id="Coils"/>
    </source>
</evidence>
<dbReference type="InterPro" id="IPR006119">
    <property type="entry name" value="Resolv_N"/>
</dbReference>
<reference evidence="10 11" key="1">
    <citation type="submission" date="2019-07" db="EMBL/GenBank/DDBJ databases">
        <title>New species of Amycolatopsis and Streptomyces.</title>
        <authorList>
            <person name="Duangmal K."/>
            <person name="Teo W.F.A."/>
            <person name="Lipun K."/>
        </authorList>
    </citation>
    <scope>NUCLEOTIDE SEQUENCE [LARGE SCALE GENOMIC DNA]</scope>
    <source>
        <strain evidence="10 11">JCM 30562</strain>
    </source>
</reference>
<dbReference type="InterPro" id="IPR011109">
    <property type="entry name" value="DNA_bind_recombinase_dom"/>
</dbReference>
<keyword evidence="1" id="KW-0229">DNA integration</keyword>
<dbReference type="PANTHER" id="PTHR30461">
    <property type="entry name" value="DNA-INVERTASE FROM LAMBDOID PROPHAGE"/>
    <property type="match status" value="1"/>
</dbReference>
<dbReference type="InterPro" id="IPR038109">
    <property type="entry name" value="DNA_bind_recomb_sf"/>
</dbReference>
<dbReference type="EMBL" id="VJZA01000033">
    <property type="protein sequence ID" value="TVT20749.1"/>
    <property type="molecule type" value="Genomic_DNA"/>
</dbReference>
<keyword evidence="3" id="KW-0233">DNA recombination</keyword>
<gene>
    <name evidence="10" type="ORF">FNH06_19610</name>
</gene>
<evidence type="ECO:0000256" key="2">
    <source>
        <dbReference type="ARBA" id="ARBA00023125"/>
    </source>
</evidence>
<dbReference type="InterPro" id="IPR006118">
    <property type="entry name" value="Recombinase_CS"/>
</dbReference>
<dbReference type="Proteomes" id="UP000318578">
    <property type="component" value="Unassembled WGS sequence"/>
</dbReference>
<keyword evidence="6" id="KW-0175">Coiled coil</keyword>
<evidence type="ECO:0000259" key="9">
    <source>
        <dbReference type="PROSITE" id="PS51737"/>
    </source>
</evidence>
<feature type="domain" description="Recombinase" evidence="9">
    <location>
        <begin position="207"/>
        <end position="325"/>
    </location>
</feature>
<feature type="coiled-coil region" evidence="6">
    <location>
        <begin position="412"/>
        <end position="488"/>
    </location>
</feature>
<dbReference type="PROSITE" id="PS51736">
    <property type="entry name" value="RECOMBINASES_3"/>
    <property type="match status" value="1"/>
</dbReference>
<dbReference type="OrthoDB" id="3217513at2"/>
<feature type="region of interest" description="Disordered" evidence="7">
    <location>
        <begin position="1"/>
        <end position="43"/>
    </location>
</feature>
<dbReference type="InterPro" id="IPR036162">
    <property type="entry name" value="Resolvase-like_N_sf"/>
</dbReference>
<evidence type="ECO:0000313" key="10">
    <source>
        <dbReference type="EMBL" id="TVT20749.1"/>
    </source>
</evidence>
<proteinExistence type="predicted"/>
<organism evidence="10 11">
    <name type="scientific">Amycolatopsis acidiphila</name>
    <dbReference type="NCBI Taxonomy" id="715473"/>
    <lineage>
        <taxon>Bacteria</taxon>
        <taxon>Bacillati</taxon>
        <taxon>Actinomycetota</taxon>
        <taxon>Actinomycetes</taxon>
        <taxon>Pseudonocardiales</taxon>
        <taxon>Pseudonocardiaceae</taxon>
        <taxon>Amycolatopsis</taxon>
    </lineage>
</organism>
<keyword evidence="11" id="KW-1185">Reference proteome</keyword>
<dbReference type="GO" id="GO:0000150">
    <property type="term" value="F:DNA strand exchange activity"/>
    <property type="evidence" value="ECO:0007669"/>
    <property type="project" value="InterPro"/>
</dbReference>
<dbReference type="InterPro" id="IPR025827">
    <property type="entry name" value="Zn_ribbon_recom_dom"/>
</dbReference>
<dbReference type="SMART" id="SM00857">
    <property type="entry name" value="Resolvase"/>
    <property type="match status" value="1"/>
</dbReference>
<sequence length="626" mass="69429">MMAEKDFDPGTSSSTEGSQNKQLALEAVRSLPGGKTVSPSSRSEREGAIGFAYLRVSTREQARTGGGAEGYSIPAQREACLVKAQQMRVTIQAEYIDAGESARSTDRDDLQRMLRDIKKVRPDYVFVHKIDRLARNREDDIAINLLLRKHGVKLISCTENIDDTPSGKLLYGLMAEIAQFYSANLAQEVLKGLRRKAEEGGTPFRAPLGYTNRREKRGGVEFSWVELDPERAKIIKWCFEQYATGEWSVADLVLAARKKGLTTRATGTKPESEVGLTTMYSVLRNPYYMGLVPYQGIHYEGKHPTLIEPDAWLAVQHILESHNHTGEKDRIHTHYLRSTIYCSSCSGRLVFSANTGNGGTYVYFMCVKKKTKTNNCRRPAVRVERIEQGISNFYGRFKIRSEHSEQICTAVREELANQQAEASRGLDRATRRKARALDERQKLLQAHYAGAVPQDLLASEMQRLTRALVEIEAEIKAAKTTATDVEATLRQALAAARHCEQAYLTAPDQIKRQINQGFFEKLFIGEDGTVVRAELTEPFAALLEEMPIARPSGSSADNPPSAPQTDPGGSQMAVGPLGRPVFHNPARAVTESGNDNTFRSVVSFASGLNDECLVPPTGLEPALNRF</sequence>
<evidence type="ECO:0000256" key="1">
    <source>
        <dbReference type="ARBA" id="ARBA00022908"/>
    </source>
</evidence>
<feature type="domain" description="Resolvase/invertase-type recombinase catalytic" evidence="8">
    <location>
        <begin position="49"/>
        <end position="200"/>
    </location>
</feature>
<evidence type="ECO:0000256" key="7">
    <source>
        <dbReference type="SAM" id="MobiDB-lite"/>
    </source>
</evidence>
<feature type="region of interest" description="Disordered" evidence="7">
    <location>
        <begin position="549"/>
        <end position="593"/>
    </location>
</feature>
<keyword evidence="2" id="KW-0238">DNA-binding</keyword>
<evidence type="ECO:0000313" key="11">
    <source>
        <dbReference type="Proteomes" id="UP000318578"/>
    </source>
</evidence>